<comment type="caution">
    <text evidence="1">The sequence shown here is derived from an EMBL/GenBank/DDBJ whole genome shotgun (WGS) entry which is preliminary data.</text>
</comment>
<evidence type="ECO:0008006" key="3">
    <source>
        <dbReference type="Google" id="ProtNLM"/>
    </source>
</evidence>
<dbReference type="Proteomes" id="UP000029861">
    <property type="component" value="Unassembled WGS sequence"/>
</dbReference>
<evidence type="ECO:0000313" key="1">
    <source>
        <dbReference type="EMBL" id="TLD94056.1"/>
    </source>
</evidence>
<evidence type="ECO:0000313" key="2">
    <source>
        <dbReference type="Proteomes" id="UP000029861"/>
    </source>
</evidence>
<name>A0A4U8T3L1_9HELI</name>
<gene>
    <name evidence="1" type="ORF">LS80_010480</name>
</gene>
<dbReference type="EMBL" id="JRPK02000075">
    <property type="protein sequence ID" value="TLD94056.1"/>
    <property type="molecule type" value="Genomic_DNA"/>
</dbReference>
<sequence>MIKLKVKDKIMEYGIYTIQSESEIPKELIEDKYTLYVKINGKDIKDYDFDYMDIMQNTFLFHTKDCVGWRDRYLDWMCDLGWLTCDSGNGMFYKNIILVFEHWSNVGKGFFSNGQKLREEILEDFMEEEGIFSILVIEDEDFIWVDDTPSYAEDYEPAFKVFNIYLIP</sequence>
<reference evidence="1 2" key="1">
    <citation type="journal article" date="2014" name="Genome Announc.">
        <title>Draft genome sequences of eight enterohepatic helicobacter species isolated from both laboratory and wild rodents.</title>
        <authorList>
            <person name="Sheh A."/>
            <person name="Shen Z."/>
            <person name="Fox J.G."/>
        </authorList>
    </citation>
    <scope>NUCLEOTIDE SEQUENCE [LARGE SCALE GENOMIC DNA]</scope>
    <source>
        <strain evidence="1 2">ATCC 49310</strain>
    </source>
</reference>
<proteinExistence type="predicted"/>
<protein>
    <recommendedName>
        <fullName evidence="3">Barstar (barnase inhibitor) domain-containing protein</fullName>
    </recommendedName>
</protein>
<organism evidence="1 2">
    <name type="scientific">Helicobacter trogontum</name>
    <dbReference type="NCBI Taxonomy" id="50960"/>
    <lineage>
        <taxon>Bacteria</taxon>
        <taxon>Pseudomonadati</taxon>
        <taxon>Campylobacterota</taxon>
        <taxon>Epsilonproteobacteria</taxon>
        <taxon>Campylobacterales</taxon>
        <taxon>Helicobacteraceae</taxon>
        <taxon>Helicobacter</taxon>
    </lineage>
</organism>
<accession>A0A4U8T3L1</accession>
<dbReference type="AlphaFoldDB" id="A0A4U8T3L1"/>
<dbReference type="RefSeq" id="WP_138120923.1">
    <property type="nucleotide sequence ID" value="NZ_JRPK02000075.1"/>
</dbReference>